<dbReference type="RefSeq" id="WP_380229072.1">
    <property type="nucleotide sequence ID" value="NZ_JBHSOF010000056.1"/>
</dbReference>
<evidence type="ECO:0000313" key="1">
    <source>
        <dbReference type="EMBL" id="MFC5667401.1"/>
    </source>
</evidence>
<dbReference type="EMBL" id="JBHSOF010000056">
    <property type="protein sequence ID" value="MFC5667401.1"/>
    <property type="molecule type" value="Genomic_DNA"/>
</dbReference>
<evidence type="ECO:0000313" key="2">
    <source>
        <dbReference type="Proteomes" id="UP001595975"/>
    </source>
</evidence>
<keyword evidence="2" id="KW-1185">Reference proteome</keyword>
<gene>
    <name evidence="1" type="ORF">ACFP3U_31090</name>
</gene>
<reference evidence="2" key="1">
    <citation type="journal article" date="2019" name="Int. J. Syst. Evol. Microbiol.">
        <title>The Global Catalogue of Microorganisms (GCM) 10K type strain sequencing project: providing services to taxonomists for standard genome sequencing and annotation.</title>
        <authorList>
            <consortium name="The Broad Institute Genomics Platform"/>
            <consortium name="The Broad Institute Genome Sequencing Center for Infectious Disease"/>
            <person name="Wu L."/>
            <person name="Ma J."/>
        </authorList>
    </citation>
    <scope>NUCLEOTIDE SEQUENCE [LARGE SCALE GENOMIC DNA]</scope>
    <source>
        <strain evidence="2">CGMCC 4.1437</strain>
    </source>
</reference>
<comment type="caution">
    <text evidence="1">The sequence shown here is derived from an EMBL/GenBank/DDBJ whole genome shotgun (WGS) entry which is preliminary data.</text>
</comment>
<dbReference type="Proteomes" id="UP001595975">
    <property type="component" value="Unassembled WGS sequence"/>
</dbReference>
<sequence>MDFAANLGAVANLARDDSADPVLRSMAQSAAENVRYDQHGQVSPD</sequence>
<protein>
    <submittedName>
        <fullName evidence="1">Uncharacterized protein</fullName>
    </submittedName>
</protein>
<organism evidence="1 2">
    <name type="scientific">Kitasatospora misakiensis</name>
    <dbReference type="NCBI Taxonomy" id="67330"/>
    <lineage>
        <taxon>Bacteria</taxon>
        <taxon>Bacillati</taxon>
        <taxon>Actinomycetota</taxon>
        <taxon>Actinomycetes</taxon>
        <taxon>Kitasatosporales</taxon>
        <taxon>Streptomycetaceae</taxon>
        <taxon>Kitasatospora</taxon>
    </lineage>
</organism>
<name>A0ABW0XAD8_9ACTN</name>
<proteinExistence type="predicted"/>
<accession>A0ABW0XAD8</accession>